<dbReference type="FunFam" id="3.30.200.20:FF:000183">
    <property type="entry name" value="Probable multifunctional protein ADE2"/>
    <property type="match status" value="1"/>
</dbReference>
<dbReference type="Gene3D" id="3.40.50.1970">
    <property type="match status" value="1"/>
</dbReference>
<protein>
    <recommendedName>
        <fullName evidence="12">PurE domain-containing protein</fullName>
    </recommendedName>
</protein>
<evidence type="ECO:0000313" key="14">
    <source>
        <dbReference type="Proteomes" id="UP001162156"/>
    </source>
</evidence>
<comment type="caution">
    <text evidence="13">The sequence shown here is derived from an EMBL/GenBank/DDBJ whole genome shotgun (WGS) entry which is preliminary data.</text>
</comment>
<reference evidence="13" key="1">
    <citation type="journal article" date="2023" name="Insect Mol. Biol.">
        <title>Genome sequencing provides insights into the evolution of gene families encoding plant cell wall-degrading enzymes in longhorned beetles.</title>
        <authorList>
            <person name="Shin N.R."/>
            <person name="Okamura Y."/>
            <person name="Kirsch R."/>
            <person name="Pauchet Y."/>
        </authorList>
    </citation>
    <scope>NUCLEOTIDE SEQUENCE</scope>
    <source>
        <strain evidence="13">RBIC_L_NR</strain>
    </source>
</reference>
<dbReference type="GO" id="GO:0005524">
    <property type="term" value="F:ATP binding"/>
    <property type="evidence" value="ECO:0007669"/>
    <property type="project" value="UniProtKB-KW"/>
</dbReference>
<dbReference type="GO" id="GO:0006189">
    <property type="term" value="P:'de novo' IMP biosynthetic process"/>
    <property type="evidence" value="ECO:0007669"/>
    <property type="project" value="InterPro"/>
</dbReference>
<sequence>MTTTVKQVGDYKLGKLIIEGKTKQVYDVPTFPNHCILLSKDRITAGDGVKAHDLVGKSVISNKTNGKVFEILNKVGVRTSFLKVVADNAFLSKKCEMIPIEWVTRRLATGSFLKRHPGVKEGYRFNPPKHETFIKDDANHDPQWSEEQIISAEFKVNGVIIGRHEVDIMTKTSILVFEILEKVWQTRNCALIDMKIEFGVDSAGEILVADVIDSDSWRLWPSGDKRLMVDKQVYRNLSTVTDEDLDTVKRNFEWVADQLDHLLPPNDHLVVIVMGSPTDKEHCNKINYYCEDLGLNTEIRVTSAHKTTQYTLDIISYYEGLNIPIIFIAVAGRSNGLGPVLSGNTDFPVINCPPGSKDDLERDIWSSLNVPSGLGCSTVIYPETAALVAAQSIALHNYIVWSKLRVKRLGFFKSLTKCDKELGK</sequence>
<dbReference type="Gene3D" id="3.30.200.20">
    <property type="entry name" value="Phosphorylase Kinase, domain 1"/>
    <property type="match status" value="1"/>
</dbReference>
<evidence type="ECO:0000256" key="4">
    <source>
        <dbReference type="ARBA" id="ARBA00011020"/>
    </source>
</evidence>
<dbReference type="InterPro" id="IPR050089">
    <property type="entry name" value="SAICAR_synthetase"/>
</dbReference>
<dbReference type="Proteomes" id="UP001162156">
    <property type="component" value="Unassembled WGS sequence"/>
</dbReference>
<name>A0AAV8ZDL4_9CUCU</name>
<keyword evidence="14" id="KW-1185">Reference proteome</keyword>
<keyword evidence="9" id="KW-0067">ATP-binding</keyword>
<keyword evidence="10" id="KW-0456">Lyase</keyword>
<dbReference type="InterPro" id="IPR018236">
    <property type="entry name" value="SAICAR_synthetase_CS"/>
</dbReference>
<evidence type="ECO:0000256" key="2">
    <source>
        <dbReference type="ARBA" id="ARBA00004747"/>
    </source>
</evidence>
<evidence type="ECO:0000256" key="8">
    <source>
        <dbReference type="ARBA" id="ARBA00022793"/>
    </source>
</evidence>
<comment type="similarity">
    <text evidence="3">In the C-terminal section; belongs to the AIR carboxylase family. Class II subfamily.</text>
</comment>
<accession>A0AAV8ZDL4</accession>
<dbReference type="PROSITE" id="PS01057">
    <property type="entry name" value="SAICAR_SYNTHETASE_1"/>
    <property type="match status" value="1"/>
</dbReference>
<evidence type="ECO:0000256" key="11">
    <source>
        <dbReference type="ARBA" id="ARBA00023268"/>
    </source>
</evidence>
<dbReference type="PANTHER" id="PTHR43599:SF3">
    <property type="entry name" value="SI:DKEY-6E2.2"/>
    <property type="match status" value="1"/>
</dbReference>
<comment type="similarity">
    <text evidence="4">In the N-terminal section; belongs to the SAICAR synthetase family.</text>
</comment>
<gene>
    <name evidence="13" type="ORF">NQ314_005813</name>
</gene>
<dbReference type="GO" id="GO:0004639">
    <property type="term" value="F:phosphoribosylaminoimidazolesuccinocarboxamide synthase activity"/>
    <property type="evidence" value="ECO:0007669"/>
    <property type="project" value="InterPro"/>
</dbReference>
<evidence type="ECO:0000256" key="10">
    <source>
        <dbReference type="ARBA" id="ARBA00023239"/>
    </source>
</evidence>
<dbReference type="EMBL" id="JANEYF010001596">
    <property type="protein sequence ID" value="KAJ8962031.1"/>
    <property type="molecule type" value="Genomic_DNA"/>
</dbReference>
<proteinExistence type="inferred from homology"/>
<keyword evidence="6" id="KW-0547">Nucleotide-binding</keyword>
<dbReference type="CDD" id="cd01416">
    <property type="entry name" value="SAICAR_synt_Ade5"/>
    <property type="match status" value="1"/>
</dbReference>
<evidence type="ECO:0000256" key="9">
    <source>
        <dbReference type="ARBA" id="ARBA00022840"/>
    </source>
</evidence>
<dbReference type="GO" id="GO:0005829">
    <property type="term" value="C:cytosol"/>
    <property type="evidence" value="ECO:0007669"/>
    <property type="project" value="TreeGrafter"/>
</dbReference>
<evidence type="ECO:0000313" key="13">
    <source>
        <dbReference type="EMBL" id="KAJ8962031.1"/>
    </source>
</evidence>
<comment type="pathway">
    <text evidence="1">Purine metabolism; IMP biosynthesis via de novo pathway; 5-amino-1-(5-phospho-D-ribosyl)imidazole-4-carboxamide from 5-amino-1-(5-phospho-D-ribosyl)imidazole-4-carboxylate: step 1/2.</text>
</comment>
<organism evidence="13 14">
    <name type="scientific">Rhamnusium bicolor</name>
    <dbReference type="NCBI Taxonomy" id="1586634"/>
    <lineage>
        <taxon>Eukaryota</taxon>
        <taxon>Metazoa</taxon>
        <taxon>Ecdysozoa</taxon>
        <taxon>Arthropoda</taxon>
        <taxon>Hexapoda</taxon>
        <taxon>Insecta</taxon>
        <taxon>Pterygota</taxon>
        <taxon>Neoptera</taxon>
        <taxon>Endopterygota</taxon>
        <taxon>Coleoptera</taxon>
        <taxon>Polyphaga</taxon>
        <taxon>Cucujiformia</taxon>
        <taxon>Chrysomeloidea</taxon>
        <taxon>Cerambycidae</taxon>
        <taxon>Lepturinae</taxon>
        <taxon>Rhagiini</taxon>
        <taxon>Rhamnusium</taxon>
    </lineage>
</organism>
<dbReference type="PANTHER" id="PTHR43599">
    <property type="entry name" value="MULTIFUNCTIONAL PROTEIN ADE2"/>
    <property type="match status" value="1"/>
</dbReference>
<evidence type="ECO:0000256" key="6">
    <source>
        <dbReference type="ARBA" id="ARBA00022741"/>
    </source>
</evidence>
<dbReference type="FunFam" id="3.30.470.20:FF:000020">
    <property type="entry name" value="Probable multifunctional protein ADE2"/>
    <property type="match status" value="1"/>
</dbReference>
<dbReference type="SUPFAM" id="SSF56104">
    <property type="entry name" value="SAICAR synthase-like"/>
    <property type="match status" value="1"/>
</dbReference>
<evidence type="ECO:0000259" key="12">
    <source>
        <dbReference type="SMART" id="SM01001"/>
    </source>
</evidence>
<evidence type="ECO:0000256" key="7">
    <source>
        <dbReference type="ARBA" id="ARBA00022755"/>
    </source>
</evidence>
<evidence type="ECO:0000256" key="3">
    <source>
        <dbReference type="ARBA" id="ARBA00010478"/>
    </source>
</evidence>
<dbReference type="Pfam" id="PF00731">
    <property type="entry name" value="AIRC"/>
    <property type="match status" value="1"/>
</dbReference>
<keyword evidence="11" id="KW-0511">Multifunctional enzyme</keyword>
<dbReference type="SUPFAM" id="SSF52255">
    <property type="entry name" value="N5-CAIR mutase (phosphoribosylaminoimidazole carboxylase, PurE)"/>
    <property type="match status" value="1"/>
</dbReference>
<dbReference type="PROSITE" id="PS01058">
    <property type="entry name" value="SAICAR_SYNTHETASE_2"/>
    <property type="match status" value="1"/>
</dbReference>
<dbReference type="HAMAP" id="MF_00137">
    <property type="entry name" value="SAICAR_synth"/>
    <property type="match status" value="1"/>
</dbReference>
<dbReference type="Gene3D" id="3.30.470.20">
    <property type="entry name" value="ATP-grasp fold, B domain"/>
    <property type="match status" value="1"/>
</dbReference>
<evidence type="ECO:0000256" key="1">
    <source>
        <dbReference type="ARBA" id="ARBA00004672"/>
    </source>
</evidence>
<dbReference type="GO" id="GO:0016831">
    <property type="term" value="F:carboxy-lyase activity"/>
    <property type="evidence" value="ECO:0007669"/>
    <property type="project" value="UniProtKB-KW"/>
</dbReference>
<dbReference type="InterPro" id="IPR028923">
    <property type="entry name" value="SAICAR_synt/ADE2_N"/>
</dbReference>
<keyword evidence="8" id="KW-0210">Decarboxylase</keyword>
<keyword evidence="5" id="KW-0436">Ligase</keyword>
<evidence type="ECO:0000256" key="5">
    <source>
        <dbReference type="ARBA" id="ARBA00022598"/>
    </source>
</evidence>
<dbReference type="SMART" id="SM01001">
    <property type="entry name" value="AIRC"/>
    <property type="match status" value="1"/>
</dbReference>
<dbReference type="AlphaFoldDB" id="A0AAV8ZDL4"/>
<dbReference type="Pfam" id="PF01259">
    <property type="entry name" value="SAICAR_synt"/>
    <property type="match status" value="1"/>
</dbReference>
<dbReference type="InterPro" id="IPR000031">
    <property type="entry name" value="PurE_dom"/>
</dbReference>
<keyword evidence="7" id="KW-0658">Purine biosynthesis</keyword>
<comment type="pathway">
    <text evidence="2">Purine metabolism; IMP biosynthesis via de novo pathway; 5-amino-1-(5-phospho-D-ribosyl)imidazole-4-carboxylate from 5-amino-1-(5-phospho-D-ribosyl)imidazole (carboxylase route): step 1/1.</text>
</comment>
<feature type="domain" description="PurE" evidence="12">
    <location>
        <begin position="268"/>
        <end position="415"/>
    </location>
</feature>